<dbReference type="GO" id="GO:0006935">
    <property type="term" value="P:chemotaxis"/>
    <property type="evidence" value="ECO:0007669"/>
    <property type="project" value="InterPro"/>
</dbReference>
<evidence type="ECO:0000256" key="3">
    <source>
        <dbReference type="PROSITE-ProRule" id="PRU00284"/>
    </source>
</evidence>
<reference evidence="6" key="1">
    <citation type="submission" date="2018-10" db="EMBL/GenBank/DDBJ databases">
        <authorList>
            <person name="Peiro R."/>
            <person name="Begona"/>
            <person name="Cbmso G."/>
            <person name="Lopez M."/>
            <person name="Gonzalez S."/>
            <person name="Sacristan E."/>
            <person name="Castillo E."/>
        </authorList>
    </citation>
    <scope>NUCLEOTIDE SEQUENCE [LARGE SCALE GENOMIC DNA]</scope>
</reference>
<dbReference type="SUPFAM" id="SSF58104">
    <property type="entry name" value="Methyl-accepting chemotaxis protein (MCP) signaling domain"/>
    <property type="match status" value="1"/>
</dbReference>
<name>A0A3S4B3I1_9BRAD</name>
<dbReference type="InterPro" id="IPR004090">
    <property type="entry name" value="Chemotax_Me-accpt_rcpt"/>
</dbReference>
<dbReference type="PANTHER" id="PTHR32089:SF112">
    <property type="entry name" value="LYSOZYME-LIKE PROTEIN-RELATED"/>
    <property type="match status" value="1"/>
</dbReference>
<dbReference type="Pfam" id="PF00015">
    <property type="entry name" value="MCPsignal"/>
    <property type="match status" value="1"/>
</dbReference>
<dbReference type="SMART" id="SM00283">
    <property type="entry name" value="MA"/>
    <property type="match status" value="1"/>
</dbReference>
<organism evidence="5 6">
    <name type="scientific">Rhodoplanes serenus</name>
    <dbReference type="NCBI Taxonomy" id="200615"/>
    <lineage>
        <taxon>Bacteria</taxon>
        <taxon>Pseudomonadati</taxon>
        <taxon>Pseudomonadota</taxon>
        <taxon>Alphaproteobacteria</taxon>
        <taxon>Hyphomicrobiales</taxon>
        <taxon>Nitrobacteraceae</taxon>
        <taxon>Rhodoplanes</taxon>
    </lineage>
</organism>
<dbReference type="EMBL" id="UWOC01000192">
    <property type="protein sequence ID" value="VCU10814.1"/>
    <property type="molecule type" value="Genomic_DNA"/>
</dbReference>
<dbReference type="GO" id="GO:0019825">
    <property type="term" value="F:oxygen binding"/>
    <property type="evidence" value="ECO:0007669"/>
    <property type="project" value="InterPro"/>
</dbReference>
<evidence type="ECO:0000313" key="5">
    <source>
        <dbReference type="EMBL" id="VCU10814.1"/>
    </source>
</evidence>
<dbReference type="Gene3D" id="1.10.490.10">
    <property type="entry name" value="Globins"/>
    <property type="match status" value="1"/>
</dbReference>
<feature type="domain" description="Methyl-accepting transducer" evidence="4">
    <location>
        <begin position="187"/>
        <end position="423"/>
    </location>
</feature>
<proteinExistence type="inferred from homology"/>
<dbReference type="PROSITE" id="PS50111">
    <property type="entry name" value="CHEMOTAXIS_TRANSDUC_2"/>
    <property type="match status" value="1"/>
</dbReference>
<dbReference type="InterPro" id="IPR004089">
    <property type="entry name" value="MCPsignal_dom"/>
</dbReference>
<dbReference type="GO" id="GO:0020037">
    <property type="term" value="F:heme binding"/>
    <property type="evidence" value="ECO:0007669"/>
    <property type="project" value="InterPro"/>
</dbReference>
<dbReference type="Pfam" id="PF11563">
    <property type="entry name" value="Protoglobin"/>
    <property type="match status" value="1"/>
</dbReference>
<dbReference type="RefSeq" id="WP_129611184.1">
    <property type="nucleotide sequence ID" value="NZ_UWOC01000192.1"/>
</dbReference>
<dbReference type="OrthoDB" id="9814362at2"/>
<dbReference type="GO" id="GO:0007165">
    <property type="term" value="P:signal transduction"/>
    <property type="evidence" value="ECO:0007669"/>
    <property type="project" value="UniProtKB-KW"/>
</dbReference>
<keyword evidence="6" id="KW-1185">Reference proteome</keyword>
<evidence type="ECO:0000256" key="1">
    <source>
        <dbReference type="ARBA" id="ARBA00023224"/>
    </source>
</evidence>
<dbReference type="InterPro" id="IPR009050">
    <property type="entry name" value="Globin-like_sf"/>
</dbReference>
<dbReference type="Gene3D" id="1.10.287.950">
    <property type="entry name" value="Methyl-accepting chemotaxis protein"/>
    <property type="match status" value="1"/>
</dbReference>
<evidence type="ECO:0000313" key="6">
    <source>
        <dbReference type="Proteomes" id="UP000289200"/>
    </source>
</evidence>
<dbReference type="Proteomes" id="UP000289200">
    <property type="component" value="Unassembled WGS sequence"/>
</dbReference>
<dbReference type="InterPro" id="IPR039379">
    <property type="entry name" value="Protoglobin_sensor_dom"/>
</dbReference>
<dbReference type="PANTHER" id="PTHR32089">
    <property type="entry name" value="METHYL-ACCEPTING CHEMOTAXIS PROTEIN MCPB"/>
    <property type="match status" value="1"/>
</dbReference>
<dbReference type="CDD" id="cd01068">
    <property type="entry name" value="globin_sensor"/>
    <property type="match status" value="1"/>
</dbReference>
<dbReference type="SUPFAM" id="SSF46458">
    <property type="entry name" value="Globin-like"/>
    <property type="match status" value="1"/>
</dbReference>
<sequence length="450" mass="47004">MSGDTALGERVDFVQIDTETRSLLRSLRPLIAEHLPRILDDFYLQVAKFPQTSRMFSDPRHIQHAKAKQLAHWDTIAAAEFSDAYVSSVRRIGEAHSRLGLEPRWYIGGYSFVMVRLVEVIERQTGAGWRGGGAAATRKAKLLGALCKAAMLDMDFAISVYLDASRREKEQALARIAGAFEADIGGIVETVSRTAGDLAGAAQSLERTATSTQGLARTVAHGSEEASTNVDSVAAAAEELSCSVQEIGRQVESSNRIAAEAVAQAARTDQRIAALSQAAASIGDVVKLINTVASQTNLLALNATIEAARAGEAGKGFAVVAHEVKALAAQTAKATEEIGAHVSGMQTATADSVAAIKEIGTTIERISEIVGAIAAAAEQQGGATREIARNIQQAAAGASQVAVTIAEVDARAVETGNASAAVSDASQSLAGESERLRAAASRFVATVRAS</sequence>
<evidence type="ECO:0000256" key="2">
    <source>
        <dbReference type="ARBA" id="ARBA00029447"/>
    </source>
</evidence>
<dbReference type="InterPro" id="IPR044398">
    <property type="entry name" value="Globin-sensor_dom"/>
</dbReference>
<gene>
    <name evidence="5" type="primary">hemAT_3</name>
    <name evidence="5" type="ORF">RHODGE_RHODGE_04379</name>
</gene>
<dbReference type="AlphaFoldDB" id="A0A3S4B3I1"/>
<accession>A0A3S4B3I1</accession>
<keyword evidence="1 3" id="KW-0807">Transducer</keyword>
<dbReference type="PRINTS" id="PR00260">
    <property type="entry name" value="CHEMTRNSDUCR"/>
</dbReference>
<comment type="caution">
    <text evidence="5">The sequence shown here is derived from an EMBL/GenBank/DDBJ whole genome shotgun (WGS) entry which is preliminary data.</text>
</comment>
<evidence type="ECO:0000259" key="4">
    <source>
        <dbReference type="PROSITE" id="PS50111"/>
    </source>
</evidence>
<dbReference type="InterPro" id="IPR012292">
    <property type="entry name" value="Globin/Proto"/>
</dbReference>
<comment type="similarity">
    <text evidence="2">Belongs to the methyl-accepting chemotaxis (MCP) protein family.</text>
</comment>
<protein>
    <submittedName>
        <fullName evidence="5">Heme-based aerotactic transducer HemAT</fullName>
    </submittedName>
</protein>
<dbReference type="GO" id="GO:0004888">
    <property type="term" value="F:transmembrane signaling receptor activity"/>
    <property type="evidence" value="ECO:0007669"/>
    <property type="project" value="InterPro"/>
</dbReference>
<dbReference type="GO" id="GO:0016020">
    <property type="term" value="C:membrane"/>
    <property type="evidence" value="ECO:0007669"/>
    <property type="project" value="InterPro"/>
</dbReference>